<dbReference type="GO" id="GO:0016779">
    <property type="term" value="F:nucleotidyltransferase activity"/>
    <property type="evidence" value="ECO:0007669"/>
    <property type="project" value="UniProtKB-ARBA"/>
</dbReference>
<keyword evidence="1" id="KW-0808">Transferase</keyword>
<evidence type="ECO:0000313" key="5">
    <source>
        <dbReference type="Proteomes" id="UP000824081"/>
    </source>
</evidence>
<dbReference type="Gene3D" id="2.160.10.10">
    <property type="entry name" value="Hexapeptide repeat proteins"/>
    <property type="match status" value="1"/>
</dbReference>
<sequence length="219" mass="23571">MLTISELFDLDHTKAKAYLAQYTYPWEALKGLKDFILQLGATLPAEEYRQLSPGVWVHVEAKIAPTAYLGAPCIIGAGTEIRHCAFIRGSALIGENCVVGNSAELKNAILFDNVQTPHYNYVGDSILGYRSHMGAGAVTSNVKSDKTPVVVRDGEERKATGLKKLGAMLGDFVEVGCNSVLNPGTVIGRRSNVYPLSCVRGTVPADSIYKTGGVVVKKR</sequence>
<dbReference type="Pfam" id="PF25087">
    <property type="entry name" value="GMPPB_C"/>
    <property type="match status" value="1"/>
</dbReference>
<dbReference type="SUPFAM" id="SSF51161">
    <property type="entry name" value="Trimeric LpxA-like enzymes"/>
    <property type="match status" value="1"/>
</dbReference>
<reference evidence="4" key="1">
    <citation type="submission" date="2020-10" db="EMBL/GenBank/DDBJ databases">
        <authorList>
            <person name="Gilroy R."/>
        </authorList>
    </citation>
    <scope>NUCLEOTIDE SEQUENCE</scope>
    <source>
        <strain evidence="4">11687</strain>
    </source>
</reference>
<feature type="domain" description="Mannose-1-phosphate guanyltransferase C-terminal" evidence="3">
    <location>
        <begin position="87"/>
        <end position="187"/>
    </location>
</feature>
<evidence type="ECO:0000256" key="1">
    <source>
        <dbReference type="ARBA" id="ARBA00022679"/>
    </source>
</evidence>
<dbReference type="GO" id="GO:0016746">
    <property type="term" value="F:acyltransferase activity"/>
    <property type="evidence" value="ECO:0007669"/>
    <property type="project" value="UniProtKB-KW"/>
</dbReference>
<dbReference type="InterPro" id="IPR011004">
    <property type="entry name" value="Trimer_LpxA-like_sf"/>
</dbReference>
<dbReference type="InterPro" id="IPR050065">
    <property type="entry name" value="GlmU-like"/>
</dbReference>
<dbReference type="EMBL" id="DVMZ01000102">
    <property type="protein sequence ID" value="HIU59212.1"/>
    <property type="molecule type" value="Genomic_DNA"/>
</dbReference>
<dbReference type="CDD" id="cd05636">
    <property type="entry name" value="LbH_G1P_TT_C_like"/>
    <property type="match status" value="1"/>
</dbReference>
<accession>A0A9D1SGV9</accession>
<comment type="caution">
    <text evidence="4">The sequence shown here is derived from an EMBL/GenBank/DDBJ whole genome shotgun (WGS) entry which is preliminary data.</text>
</comment>
<evidence type="ECO:0000313" key="4">
    <source>
        <dbReference type="EMBL" id="HIU59212.1"/>
    </source>
</evidence>
<dbReference type="PANTHER" id="PTHR43584">
    <property type="entry name" value="NUCLEOTIDYL TRANSFERASE"/>
    <property type="match status" value="1"/>
</dbReference>
<dbReference type="AlphaFoldDB" id="A0A9D1SGV9"/>
<dbReference type="Proteomes" id="UP000824081">
    <property type="component" value="Unassembled WGS sequence"/>
</dbReference>
<evidence type="ECO:0000259" key="3">
    <source>
        <dbReference type="Pfam" id="PF25087"/>
    </source>
</evidence>
<proteinExistence type="predicted"/>
<protein>
    <submittedName>
        <fullName evidence="4">UDP-N-acetylglucosamine pyrophosphorylase</fullName>
    </submittedName>
</protein>
<name>A0A9D1SGV9_9FIRM</name>
<dbReference type="PANTHER" id="PTHR43584:SF8">
    <property type="entry name" value="N-ACETYLMURAMATE ALPHA-1-PHOSPHATE URIDYLYLTRANSFERASE"/>
    <property type="match status" value="1"/>
</dbReference>
<gene>
    <name evidence="4" type="ORF">IAC57_03820</name>
</gene>
<keyword evidence="2" id="KW-0012">Acyltransferase</keyword>
<evidence type="ECO:0000256" key="2">
    <source>
        <dbReference type="ARBA" id="ARBA00023315"/>
    </source>
</evidence>
<reference evidence="4" key="2">
    <citation type="journal article" date="2021" name="PeerJ">
        <title>Extensive microbial diversity within the chicken gut microbiome revealed by metagenomics and culture.</title>
        <authorList>
            <person name="Gilroy R."/>
            <person name="Ravi A."/>
            <person name="Getino M."/>
            <person name="Pursley I."/>
            <person name="Horton D.L."/>
            <person name="Alikhan N.F."/>
            <person name="Baker D."/>
            <person name="Gharbi K."/>
            <person name="Hall N."/>
            <person name="Watson M."/>
            <person name="Adriaenssens E.M."/>
            <person name="Foster-Nyarko E."/>
            <person name="Jarju S."/>
            <person name="Secka A."/>
            <person name="Antonio M."/>
            <person name="Oren A."/>
            <person name="Chaudhuri R.R."/>
            <person name="La Ragione R."/>
            <person name="Hildebrand F."/>
            <person name="Pallen M.J."/>
        </authorList>
    </citation>
    <scope>NUCLEOTIDE SEQUENCE</scope>
    <source>
        <strain evidence="4">11687</strain>
    </source>
</reference>
<organism evidence="4 5">
    <name type="scientific">Candidatus Scatosoma pullistercoris</name>
    <dbReference type="NCBI Taxonomy" id="2840934"/>
    <lineage>
        <taxon>Bacteria</taxon>
        <taxon>Bacillati</taxon>
        <taxon>Bacillota</taxon>
        <taxon>Clostridia</taxon>
        <taxon>Candidatus Scatosoma</taxon>
    </lineage>
</organism>
<dbReference type="InterPro" id="IPR056729">
    <property type="entry name" value="GMPPB_C"/>
</dbReference>